<comment type="caution">
    <text evidence="3">The sequence shown here is derived from an EMBL/GenBank/DDBJ whole genome shotgun (WGS) entry which is preliminary data.</text>
</comment>
<keyword evidence="1" id="KW-0472">Membrane</keyword>
<dbReference type="RefSeq" id="WP_059067633.1">
    <property type="nucleotide sequence ID" value="NZ_JAOQJX010000001.1"/>
</dbReference>
<dbReference type="Pfam" id="PF04294">
    <property type="entry name" value="VanW"/>
    <property type="match status" value="1"/>
</dbReference>
<dbReference type="Proteomes" id="UP001652394">
    <property type="component" value="Unassembled WGS sequence"/>
</dbReference>
<evidence type="ECO:0000313" key="3">
    <source>
        <dbReference type="EMBL" id="MCU6746204.1"/>
    </source>
</evidence>
<protein>
    <submittedName>
        <fullName evidence="3">VanW family protein</fullName>
    </submittedName>
</protein>
<organism evidence="3 4">
    <name type="scientific">Faecalicatena acetigenes</name>
    <dbReference type="NCBI Taxonomy" id="2981790"/>
    <lineage>
        <taxon>Bacteria</taxon>
        <taxon>Bacillati</taxon>
        <taxon>Bacillota</taxon>
        <taxon>Clostridia</taxon>
        <taxon>Lachnospirales</taxon>
        <taxon>Lachnospiraceae</taxon>
        <taxon>Faecalicatena</taxon>
    </lineage>
</organism>
<accession>A0ABT2T7G6</accession>
<sequence>MDKQKRKRRKGRRYTSGKRTMAGLVLLLVCAVCVIAAVQFFLHRTIDQYDKNIMIQGISVGITDVSGMTKEEAKAAVLADTESIGQEKMTLVLENGDQAETTLTELGLTVKSLDNVLKQAADYGKVGNAVNCYKILRNAEKGKVKKNFPVQYKVTEKTAAPVLEECLAPLLNLPVNAYVTQDESGVVIVEEQPGEILDIKKTVKNIEQFLGKKWNRKGGEVQAEVSHIEPEMTKEDLSEITDLLGSFTTYYGNDGSGRALNVESGADHLNGTLLKPEEEISVNGVMEPYTEENGYYPAASYEGDRVVESMGGGICQVSTTLYNAVLRAELEVTERHPHSMLVSYVEPSMDAAIAEDILDLKFKNSYKTPVYIEAYYADGALTFHIYGKETRAENRTVEYVSETLETEEAEGKYFVATEDPIGYIATQSEAHTGKTAQLWKIVYVDGQEVSKEIINYSQYLPSQETVGVGTASDNAEYTAKISAAVESQDEAKIQKAIQEITGGSS</sequence>
<dbReference type="InterPro" id="IPR052913">
    <property type="entry name" value="Glycopeptide_resist_protein"/>
</dbReference>
<name>A0ABT2T7G6_9FIRM</name>
<evidence type="ECO:0000313" key="4">
    <source>
        <dbReference type="Proteomes" id="UP001652394"/>
    </source>
</evidence>
<proteinExistence type="predicted"/>
<keyword evidence="4" id="KW-1185">Reference proteome</keyword>
<dbReference type="EMBL" id="JAOQJX010000001">
    <property type="protein sequence ID" value="MCU6746204.1"/>
    <property type="molecule type" value="Genomic_DNA"/>
</dbReference>
<evidence type="ECO:0000259" key="2">
    <source>
        <dbReference type="Pfam" id="PF12229"/>
    </source>
</evidence>
<dbReference type="PANTHER" id="PTHR35788">
    <property type="entry name" value="EXPORTED PROTEIN-RELATED"/>
    <property type="match status" value="1"/>
</dbReference>
<keyword evidence="1" id="KW-0812">Transmembrane</keyword>
<feature type="transmembrane region" description="Helical" evidence="1">
    <location>
        <begin position="21"/>
        <end position="42"/>
    </location>
</feature>
<feature type="domain" description="YoaR-like putative peptidoglycan binding" evidence="2">
    <location>
        <begin position="101"/>
        <end position="213"/>
    </location>
</feature>
<keyword evidence="1" id="KW-1133">Transmembrane helix</keyword>
<reference evidence="3 4" key="1">
    <citation type="journal article" date="2021" name="ISME Commun">
        <title>Automated analysis of genomic sequences facilitates high-throughput and comprehensive description of bacteria.</title>
        <authorList>
            <person name="Hitch T.C.A."/>
        </authorList>
    </citation>
    <scope>NUCLEOTIDE SEQUENCE [LARGE SCALE GENOMIC DNA]</scope>
    <source>
        <strain evidence="3 4">H2_18</strain>
    </source>
</reference>
<dbReference type="InterPro" id="IPR007391">
    <property type="entry name" value="Vancomycin_resist_VanW"/>
</dbReference>
<dbReference type="InterPro" id="IPR022029">
    <property type="entry name" value="YoaR-like_PG-bd"/>
</dbReference>
<gene>
    <name evidence="3" type="ORF">OCV51_00770</name>
</gene>
<dbReference type="Pfam" id="PF12229">
    <property type="entry name" value="PG_binding_4"/>
    <property type="match status" value="1"/>
</dbReference>
<dbReference type="PANTHER" id="PTHR35788:SF1">
    <property type="entry name" value="EXPORTED PROTEIN"/>
    <property type="match status" value="1"/>
</dbReference>
<evidence type="ECO:0000256" key="1">
    <source>
        <dbReference type="SAM" id="Phobius"/>
    </source>
</evidence>